<reference evidence="4" key="1">
    <citation type="journal article" date="2019" name="Int. J. Syst. Evol. Microbiol.">
        <title>The Global Catalogue of Microorganisms (GCM) 10K type strain sequencing project: providing services to taxonomists for standard genome sequencing and annotation.</title>
        <authorList>
            <consortium name="The Broad Institute Genomics Platform"/>
            <consortium name="The Broad Institute Genome Sequencing Center for Infectious Disease"/>
            <person name="Wu L."/>
            <person name="Ma J."/>
        </authorList>
    </citation>
    <scope>NUCLEOTIDE SEQUENCE [LARGE SCALE GENOMIC DNA]</scope>
    <source>
        <strain evidence="4">JCM 9651</strain>
    </source>
</reference>
<dbReference type="Pfam" id="PF13191">
    <property type="entry name" value="AAA_16"/>
    <property type="match status" value="1"/>
</dbReference>
<dbReference type="EMBL" id="BAAAYL010000001">
    <property type="protein sequence ID" value="GAA3377358.1"/>
    <property type="molecule type" value="Genomic_DNA"/>
</dbReference>
<dbReference type="InterPro" id="IPR041664">
    <property type="entry name" value="AAA_16"/>
</dbReference>
<dbReference type="RefSeq" id="WP_345042028.1">
    <property type="nucleotide sequence ID" value="NZ_BAAAYL010000001.1"/>
</dbReference>
<dbReference type="PANTHER" id="PTHR34704">
    <property type="entry name" value="ATPASE"/>
    <property type="match status" value="1"/>
</dbReference>
<dbReference type="PANTHER" id="PTHR34704:SF1">
    <property type="entry name" value="ATPASE"/>
    <property type="match status" value="1"/>
</dbReference>
<evidence type="ECO:0000259" key="2">
    <source>
        <dbReference type="Pfam" id="PF13191"/>
    </source>
</evidence>
<feature type="domain" description="DUF234" evidence="1">
    <location>
        <begin position="362"/>
        <end position="450"/>
    </location>
</feature>
<dbReference type="InterPro" id="IPR027417">
    <property type="entry name" value="P-loop_NTPase"/>
</dbReference>
<dbReference type="Proteomes" id="UP001499990">
    <property type="component" value="Unassembled WGS sequence"/>
</dbReference>
<proteinExistence type="predicted"/>
<evidence type="ECO:0000259" key="1">
    <source>
        <dbReference type="Pfam" id="PF03008"/>
    </source>
</evidence>
<name>A0ABP6SIK5_9ACTN</name>
<accession>A0ABP6SIK5</accession>
<gene>
    <name evidence="3" type="ORF">GCM10020367_52730</name>
</gene>
<protein>
    <recommendedName>
        <fullName evidence="5">ATP-binding protein</fullName>
    </recommendedName>
</protein>
<evidence type="ECO:0000313" key="3">
    <source>
        <dbReference type="EMBL" id="GAA3377358.1"/>
    </source>
</evidence>
<keyword evidence="4" id="KW-1185">Reference proteome</keyword>
<evidence type="ECO:0008006" key="5">
    <source>
        <dbReference type="Google" id="ProtNLM"/>
    </source>
</evidence>
<organism evidence="3 4">
    <name type="scientific">Streptomyces sannanensis</name>
    <dbReference type="NCBI Taxonomy" id="285536"/>
    <lineage>
        <taxon>Bacteria</taxon>
        <taxon>Bacillati</taxon>
        <taxon>Actinomycetota</taxon>
        <taxon>Actinomycetes</taxon>
        <taxon>Kitasatosporales</taxon>
        <taxon>Streptomycetaceae</taxon>
        <taxon>Streptomyces</taxon>
    </lineage>
</organism>
<dbReference type="InterPro" id="IPR004256">
    <property type="entry name" value="DUF234"/>
</dbReference>
<dbReference type="SUPFAM" id="SSF52540">
    <property type="entry name" value="P-loop containing nucleoside triphosphate hydrolases"/>
    <property type="match status" value="1"/>
</dbReference>
<dbReference type="Pfam" id="PF03008">
    <property type="entry name" value="DUF234"/>
    <property type="match status" value="1"/>
</dbReference>
<comment type="caution">
    <text evidence="3">The sequence shown here is derived from an EMBL/GenBank/DDBJ whole genome shotgun (WGS) entry which is preliminary data.</text>
</comment>
<evidence type="ECO:0000313" key="4">
    <source>
        <dbReference type="Proteomes" id="UP001499990"/>
    </source>
</evidence>
<feature type="domain" description="Orc1-like AAA ATPase" evidence="2">
    <location>
        <begin position="34"/>
        <end position="160"/>
    </location>
</feature>
<dbReference type="Gene3D" id="3.40.50.300">
    <property type="entry name" value="P-loop containing nucleotide triphosphate hydrolases"/>
    <property type="match status" value="1"/>
</dbReference>
<sequence>MDTVPQASGVDEIYVESFYIDLVYPAAVRMPTLFVGRSAELNLLRKRLDRITATGSAAAVAIRGRRQVGKSRLVQEFCDRAGVPYLFFTATKGASPVEAVSSFLTELRESALPVERELVPDDGSIGWPDALRVLAAVLPAEPCVIVMDELPWLAEQDAVFDGALQTAWDRLLSRRPVLLLLLGSDLHMMERLTAYDRPFYGRADNLVLGPLNPAETGDALGLGPADAIDAHLVSGGLPGIIRAWPHGTPALDFIQAECADPASPLFGIPETSLMAEFPAPDQSRRVLEAVGSGDRTHANIAATAGSQGRPLPSGVLSPLLRRLAEEKRILATDNPLSVKPGKPALYRVADSNLRLYLAALRAAQEQSRRGRPEAAFRTVQRRWTTWRGRAVEPLVREALELAALAGELPWPEAEAVGGWWNRQFSPEIDIIGADRSPVARQLFFAGSIKWLGTPFDRRDLAELHQGAAQVPGFAPGSTGLVAVSLSGTEDGLGPTVLDLTWGPREVVAAWAP</sequence>